<dbReference type="Pfam" id="PF03466">
    <property type="entry name" value="LysR_substrate"/>
    <property type="match status" value="1"/>
</dbReference>
<evidence type="ECO:0000313" key="8">
    <source>
        <dbReference type="Proteomes" id="UP000288197"/>
    </source>
</evidence>
<dbReference type="Gene3D" id="3.40.190.290">
    <property type="match status" value="1"/>
</dbReference>
<reference evidence="6 9" key="2">
    <citation type="submission" date="2020-03" db="EMBL/GenBank/DDBJ databases">
        <title>Bacterial samples isolated from urine from healthy bovine heifers (Gyr breed).</title>
        <authorList>
            <person name="Giannattasio-Ferraz S."/>
            <person name="Maskeri L."/>
            <person name="Penido A."/>
            <person name="Barbosa-Stancioli E.F."/>
            <person name="Putonti C."/>
        </authorList>
    </citation>
    <scope>NUCLEOTIDE SEQUENCE [LARGE SCALE GENOMIC DNA]</scope>
    <source>
        <strain evidence="6 9">UFMG-H7</strain>
    </source>
</reference>
<dbReference type="Pfam" id="PF00126">
    <property type="entry name" value="HTH_1"/>
    <property type="match status" value="1"/>
</dbReference>
<keyword evidence="3" id="KW-0238">DNA-binding</keyword>
<gene>
    <name evidence="7" type="ORF">CBF32_01030</name>
    <name evidence="6" type="ORF">HED35_02795</name>
</gene>
<organism evidence="7 8">
    <name type="scientific">Vagococcus fluvialis</name>
    <dbReference type="NCBI Taxonomy" id="2738"/>
    <lineage>
        <taxon>Bacteria</taxon>
        <taxon>Bacillati</taxon>
        <taxon>Bacillota</taxon>
        <taxon>Bacilli</taxon>
        <taxon>Lactobacillales</taxon>
        <taxon>Enterococcaceae</taxon>
        <taxon>Vagococcus</taxon>
    </lineage>
</organism>
<dbReference type="PANTHER" id="PTHR30419:SF8">
    <property type="entry name" value="NITROGEN ASSIMILATION TRANSCRIPTIONAL ACTIVATOR-RELATED"/>
    <property type="match status" value="1"/>
</dbReference>
<dbReference type="InterPro" id="IPR036390">
    <property type="entry name" value="WH_DNA-bd_sf"/>
</dbReference>
<comment type="similarity">
    <text evidence="1">Belongs to the LysR transcriptional regulatory family.</text>
</comment>
<dbReference type="AlphaFoldDB" id="A0A369B3L3"/>
<dbReference type="PRINTS" id="PR00039">
    <property type="entry name" value="HTHLYSR"/>
</dbReference>
<dbReference type="PANTHER" id="PTHR30419">
    <property type="entry name" value="HTH-TYPE TRANSCRIPTIONAL REGULATOR YBHD"/>
    <property type="match status" value="1"/>
</dbReference>
<dbReference type="GO" id="GO:0005829">
    <property type="term" value="C:cytosol"/>
    <property type="evidence" value="ECO:0007669"/>
    <property type="project" value="TreeGrafter"/>
</dbReference>
<dbReference type="CDD" id="cd05466">
    <property type="entry name" value="PBP2_LTTR_substrate"/>
    <property type="match status" value="1"/>
</dbReference>
<evidence type="ECO:0000313" key="9">
    <source>
        <dbReference type="Proteomes" id="UP000521358"/>
    </source>
</evidence>
<dbReference type="InterPro" id="IPR005119">
    <property type="entry name" value="LysR_subst-bd"/>
</dbReference>
<protein>
    <submittedName>
        <fullName evidence="6">LysR family transcriptional regulator</fullName>
    </submittedName>
</protein>
<dbReference type="EMBL" id="JAAVMB010000002">
    <property type="protein sequence ID" value="NKC67009.1"/>
    <property type="molecule type" value="Genomic_DNA"/>
</dbReference>
<dbReference type="GeneID" id="63145505"/>
<evidence type="ECO:0000313" key="7">
    <source>
        <dbReference type="EMBL" id="RSU05611.1"/>
    </source>
</evidence>
<dbReference type="FunFam" id="1.10.10.10:FF:000001">
    <property type="entry name" value="LysR family transcriptional regulator"/>
    <property type="match status" value="1"/>
</dbReference>
<dbReference type="Gene3D" id="1.10.10.10">
    <property type="entry name" value="Winged helix-like DNA-binding domain superfamily/Winged helix DNA-binding domain"/>
    <property type="match status" value="1"/>
</dbReference>
<feature type="domain" description="HTH lysR-type" evidence="5">
    <location>
        <begin position="1"/>
        <end position="58"/>
    </location>
</feature>
<evidence type="ECO:0000313" key="6">
    <source>
        <dbReference type="EMBL" id="NKC67009.1"/>
    </source>
</evidence>
<dbReference type="PROSITE" id="PS50931">
    <property type="entry name" value="HTH_LYSR"/>
    <property type="match status" value="1"/>
</dbReference>
<dbReference type="InterPro" id="IPR000847">
    <property type="entry name" value="LysR_HTH_N"/>
</dbReference>
<evidence type="ECO:0000256" key="4">
    <source>
        <dbReference type="ARBA" id="ARBA00023163"/>
    </source>
</evidence>
<evidence type="ECO:0000256" key="3">
    <source>
        <dbReference type="ARBA" id="ARBA00023125"/>
    </source>
</evidence>
<dbReference type="RefSeq" id="WP_114288786.1">
    <property type="nucleotide sequence ID" value="NZ_CP081461.1"/>
</dbReference>
<dbReference type="OrthoDB" id="9803735at2"/>
<reference evidence="7 8" key="1">
    <citation type="submission" date="2017-05" db="EMBL/GenBank/DDBJ databases">
        <title>Vagococcus spp. assemblies.</title>
        <authorList>
            <person name="Gulvik C.A."/>
        </authorList>
    </citation>
    <scope>NUCLEOTIDE SEQUENCE [LARGE SCALE GENOMIC DNA]</scope>
    <source>
        <strain evidence="7 8">NCFB 2497</strain>
    </source>
</reference>
<comment type="caution">
    <text evidence="7">The sequence shown here is derived from an EMBL/GenBank/DDBJ whole genome shotgun (WGS) entry which is preliminary data.</text>
</comment>
<dbReference type="GO" id="GO:0003677">
    <property type="term" value="F:DNA binding"/>
    <property type="evidence" value="ECO:0007669"/>
    <property type="project" value="UniProtKB-KW"/>
</dbReference>
<keyword evidence="2" id="KW-0805">Transcription regulation</keyword>
<dbReference type="GO" id="GO:0003700">
    <property type="term" value="F:DNA-binding transcription factor activity"/>
    <property type="evidence" value="ECO:0007669"/>
    <property type="project" value="InterPro"/>
</dbReference>
<accession>A0A369B3L3</accession>
<proteinExistence type="inferred from homology"/>
<dbReference type="EMBL" id="NGJX01000001">
    <property type="protein sequence ID" value="RSU05611.1"/>
    <property type="molecule type" value="Genomic_DNA"/>
</dbReference>
<keyword evidence="4" id="KW-0804">Transcription</keyword>
<evidence type="ECO:0000256" key="1">
    <source>
        <dbReference type="ARBA" id="ARBA00009437"/>
    </source>
</evidence>
<keyword evidence="8" id="KW-1185">Reference proteome</keyword>
<sequence>MDIKQLTYFIEIAESKTITEAAKKLHIAQPALSQSLKALEESVGVPLINRNKRHHTLTHTGEVLYQEAKKIVTQLEATKKKVSASTSQQAEIINVGINTISSHLLLPVIKQMKKDYPQVNLNIHQNESNHLSRMVRKNELDFAIVRFPINTTHLENILLDEEPFYFVCSKSNKNRTHIETLPRRMMTPLILPSNQMLGTYQTILEHLTDYTNLSQNISGCSDMDLLLTMVEADMGCSIVPQSALNQKNYDIDVLSIKDSTISSTYGLVYSKDKELTLVTAHFIDLLTNQMKKKKIA</sequence>
<dbReference type="SUPFAM" id="SSF46785">
    <property type="entry name" value="Winged helix' DNA-binding domain"/>
    <property type="match status" value="1"/>
</dbReference>
<evidence type="ECO:0000256" key="2">
    <source>
        <dbReference type="ARBA" id="ARBA00023015"/>
    </source>
</evidence>
<dbReference type="SUPFAM" id="SSF53850">
    <property type="entry name" value="Periplasmic binding protein-like II"/>
    <property type="match status" value="1"/>
</dbReference>
<dbReference type="InterPro" id="IPR050950">
    <property type="entry name" value="HTH-type_LysR_regulators"/>
</dbReference>
<name>A0A369B3L3_9ENTE</name>
<evidence type="ECO:0000259" key="5">
    <source>
        <dbReference type="PROSITE" id="PS50931"/>
    </source>
</evidence>
<dbReference type="Proteomes" id="UP000521358">
    <property type="component" value="Unassembled WGS sequence"/>
</dbReference>
<dbReference type="Proteomes" id="UP000288197">
    <property type="component" value="Unassembled WGS sequence"/>
</dbReference>
<dbReference type="InterPro" id="IPR036388">
    <property type="entry name" value="WH-like_DNA-bd_sf"/>
</dbReference>